<comment type="caution">
    <text evidence="2">The sequence shown here is derived from an EMBL/GenBank/DDBJ whole genome shotgun (WGS) entry which is preliminary data.</text>
</comment>
<evidence type="ECO:0000313" key="2">
    <source>
        <dbReference type="EMBL" id="GAV03137.1"/>
    </source>
</evidence>
<reference evidence="2 3" key="1">
    <citation type="journal article" date="2016" name="Nat. Commun.">
        <title>Extremotolerant tardigrade genome and improved radiotolerance of human cultured cells by tardigrade-unique protein.</title>
        <authorList>
            <person name="Hashimoto T."/>
            <person name="Horikawa D.D."/>
            <person name="Saito Y."/>
            <person name="Kuwahara H."/>
            <person name="Kozuka-Hata H."/>
            <person name="Shin-I T."/>
            <person name="Minakuchi Y."/>
            <person name="Ohishi K."/>
            <person name="Motoyama A."/>
            <person name="Aizu T."/>
            <person name="Enomoto A."/>
            <person name="Kondo K."/>
            <person name="Tanaka S."/>
            <person name="Hara Y."/>
            <person name="Koshikawa S."/>
            <person name="Sagara H."/>
            <person name="Miura T."/>
            <person name="Yokobori S."/>
            <person name="Miyagawa K."/>
            <person name="Suzuki Y."/>
            <person name="Kubo T."/>
            <person name="Oyama M."/>
            <person name="Kohara Y."/>
            <person name="Fujiyama A."/>
            <person name="Arakawa K."/>
            <person name="Katayama T."/>
            <person name="Toyoda A."/>
            <person name="Kunieda T."/>
        </authorList>
    </citation>
    <scope>NUCLEOTIDE SEQUENCE [LARGE SCALE GENOMIC DNA]</scope>
    <source>
        <strain evidence="2 3">YOKOZUNA-1</strain>
    </source>
</reference>
<evidence type="ECO:0000313" key="3">
    <source>
        <dbReference type="Proteomes" id="UP000186922"/>
    </source>
</evidence>
<keyword evidence="3" id="KW-1185">Reference proteome</keyword>
<feature type="compositionally biased region" description="Polar residues" evidence="1">
    <location>
        <begin position="1"/>
        <end position="14"/>
    </location>
</feature>
<evidence type="ECO:0000256" key="1">
    <source>
        <dbReference type="SAM" id="MobiDB-lite"/>
    </source>
</evidence>
<organism evidence="2 3">
    <name type="scientific">Ramazzottius varieornatus</name>
    <name type="common">Water bear</name>
    <name type="synonym">Tardigrade</name>
    <dbReference type="NCBI Taxonomy" id="947166"/>
    <lineage>
        <taxon>Eukaryota</taxon>
        <taxon>Metazoa</taxon>
        <taxon>Ecdysozoa</taxon>
        <taxon>Tardigrada</taxon>
        <taxon>Eutardigrada</taxon>
        <taxon>Parachela</taxon>
        <taxon>Hypsibioidea</taxon>
        <taxon>Ramazzottiidae</taxon>
        <taxon>Ramazzottius</taxon>
    </lineage>
</organism>
<name>A0A1D1VNG9_RAMVA</name>
<feature type="compositionally biased region" description="Basic and acidic residues" evidence="1">
    <location>
        <begin position="308"/>
        <end position="322"/>
    </location>
</feature>
<feature type="region of interest" description="Disordered" evidence="1">
    <location>
        <begin position="188"/>
        <end position="214"/>
    </location>
</feature>
<protein>
    <submittedName>
        <fullName evidence="2">Uncharacterized protein</fullName>
    </submittedName>
</protein>
<feature type="compositionally biased region" description="Acidic residues" evidence="1">
    <location>
        <begin position="329"/>
        <end position="338"/>
    </location>
</feature>
<gene>
    <name evidence="2" type="primary">RvY_13611-1</name>
    <name evidence="2" type="synonym">RvY_13611.1</name>
    <name evidence="2" type="ORF">RvY_13611</name>
</gene>
<sequence length="348" mass="39101">MTETTGKSTKSASPDSGAKRHKKSYSAMHLDNSVLTVYAKNLRDDLGGENDTETPKDEALDFLQKIAPEVKEILVYGKEGDVETRFGKIKRDYRSELMTAVDDSVDEYLLHQLKDAPLTKLTLQRVSMLNPSTMSGLLCKCKERNFELIVENVQVSVDQSVLLEGEPYEYDEECYIMEITGKETFDTISRHENGSGDQNGKDDEKTGGDDGAGSEKKLAELAKKYAESVSKNDQEELKKQLVKIEKDEKLRKEVQDFVGAVLKQYAPELVKGEEDDKVDVSSLDFSKMDALALRLLWWWTSSWANEQYENRKKSARPNDDKTNGNANSEQDDGEEPADSAERGEGKTP</sequence>
<dbReference type="EMBL" id="BDGG01000009">
    <property type="protein sequence ID" value="GAV03137.1"/>
    <property type="molecule type" value="Genomic_DNA"/>
</dbReference>
<dbReference type="AlphaFoldDB" id="A0A1D1VNG9"/>
<feature type="region of interest" description="Disordered" evidence="1">
    <location>
        <begin position="1"/>
        <end position="27"/>
    </location>
</feature>
<accession>A0A1D1VNG9</accession>
<proteinExistence type="predicted"/>
<feature type="region of interest" description="Disordered" evidence="1">
    <location>
        <begin position="308"/>
        <end position="348"/>
    </location>
</feature>
<dbReference type="Proteomes" id="UP000186922">
    <property type="component" value="Unassembled WGS sequence"/>
</dbReference>
<feature type="compositionally biased region" description="Basic and acidic residues" evidence="1">
    <location>
        <begin position="339"/>
        <end position="348"/>
    </location>
</feature>